<dbReference type="InterPro" id="IPR016222">
    <property type="entry name" value="G3P_O-acylTrfase_chlp"/>
</dbReference>
<dbReference type="Pfam" id="PF01553">
    <property type="entry name" value="Acyltransferase"/>
    <property type="match status" value="1"/>
</dbReference>
<dbReference type="GO" id="GO:0004366">
    <property type="term" value="F:glycerol-3-phosphate O-acyltransferase activity"/>
    <property type="evidence" value="ECO:0007669"/>
    <property type="project" value="InterPro"/>
</dbReference>
<sequence>MESFKVGAARLAIALLPGESGLRSLAGVLPEKYKNTFLGLIDSYKAQMMKATGNDEARASAALVSIFKDMMKAYAGQLIGTPYEFPSHHICMTKENSDFDYYQMANAYIGSLVEFDRSILRYPERFTDAKAALDRGENVVFLGNHQSEGDAAFIPLLTEVSHPGLGEKVTYVAGDRVVTDLLCKPFSMGKNLLCVHSKKHMNDDPSLKSAKMKQNLNTVKEMQKLLKAGGVCIWIAPAGGRDRRQPDGTITPDKFDPAAIEMLRKLGTKKGAAKTHFYPLAMATYDIMPPPAAKEKSIGEERVVNFTGCGLSLGPEIDVDASTAAWARGLPEDADLTVALAEHVWEEVRKEYADIEACNVPGGGPVPLPEGAVRPTRPPSVPVF</sequence>
<dbReference type="PANTHER" id="PTHR35695">
    <property type="entry name" value="GLYCEROL-3-PHOSPHATE ACYLTRANSFERASE, CHLOROPLASTIC"/>
    <property type="match status" value="1"/>
</dbReference>
<dbReference type="Gene3D" id="3.40.1130.10">
    <property type="entry name" value="Glycerol-3-phosphate (1)-acyltransferase"/>
    <property type="match status" value="1"/>
</dbReference>
<dbReference type="GO" id="GO:0006655">
    <property type="term" value="P:phosphatidylglycerol biosynthetic process"/>
    <property type="evidence" value="ECO:0007669"/>
    <property type="project" value="TreeGrafter"/>
</dbReference>
<name>A0A7R9XZN9_MICPS</name>
<gene>
    <name evidence="3" type="ORF">MPUS1402_LOCUS5371</name>
</gene>
<evidence type="ECO:0000259" key="2">
    <source>
        <dbReference type="Pfam" id="PF01553"/>
    </source>
</evidence>
<proteinExistence type="predicted"/>
<dbReference type="GO" id="GO:0009570">
    <property type="term" value="C:chloroplast stroma"/>
    <property type="evidence" value="ECO:0007669"/>
    <property type="project" value="TreeGrafter"/>
</dbReference>
<evidence type="ECO:0000256" key="1">
    <source>
        <dbReference type="SAM" id="MobiDB-lite"/>
    </source>
</evidence>
<dbReference type="EMBL" id="HBDY01007309">
    <property type="protein sequence ID" value="CAD8236819.1"/>
    <property type="molecule type" value="Transcribed_RNA"/>
</dbReference>
<feature type="region of interest" description="Disordered" evidence="1">
    <location>
        <begin position="363"/>
        <end position="384"/>
    </location>
</feature>
<dbReference type="InterPro" id="IPR002123">
    <property type="entry name" value="Plipid/glycerol_acylTrfase"/>
</dbReference>
<dbReference type="PANTHER" id="PTHR35695:SF1">
    <property type="entry name" value="GLYCEROL-3-PHOSPHATE ACYLTRANSFERASE, CHLOROPLASTIC"/>
    <property type="match status" value="1"/>
</dbReference>
<reference evidence="3" key="1">
    <citation type="submission" date="2021-01" db="EMBL/GenBank/DDBJ databases">
        <authorList>
            <person name="Corre E."/>
            <person name="Pelletier E."/>
            <person name="Niang G."/>
            <person name="Scheremetjew M."/>
            <person name="Finn R."/>
            <person name="Kale V."/>
            <person name="Holt S."/>
            <person name="Cochrane G."/>
            <person name="Meng A."/>
            <person name="Brown T."/>
            <person name="Cohen L."/>
        </authorList>
    </citation>
    <scope>NUCLEOTIDE SEQUENCE</scope>
    <source>
        <strain evidence="3">RCC1614</strain>
    </source>
</reference>
<protein>
    <recommendedName>
        <fullName evidence="2">Phospholipid/glycerol acyltransferase domain-containing protein</fullName>
    </recommendedName>
</protein>
<dbReference type="AlphaFoldDB" id="A0A7R9XZN9"/>
<feature type="domain" description="Phospholipid/glycerol acyltransferase" evidence="2">
    <location>
        <begin position="133"/>
        <end position="282"/>
    </location>
</feature>
<organism evidence="3">
    <name type="scientific">Micromonas pusilla</name>
    <name type="common">Picoplanktonic green alga</name>
    <name type="synonym">Chromulina pusilla</name>
    <dbReference type="NCBI Taxonomy" id="38833"/>
    <lineage>
        <taxon>Eukaryota</taxon>
        <taxon>Viridiplantae</taxon>
        <taxon>Chlorophyta</taxon>
        <taxon>Mamiellophyceae</taxon>
        <taxon>Mamiellales</taxon>
        <taxon>Mamiellaceae</taxon>
        <taxon>Micromonas</taxon>
    </lineage>
</organism>
<evidence type="ECO:0000313" key="3">
    <source>
        <dbReference type="EMBL" id="CAD8236819.1"/>
    </source>
</evidence>
<accession>A0A7R9XZN9</accession>
<dbReference type="SUPFAM" id="SSF69593">
    <property type="entry name" value="Glycerol-3-phosphate (1)-acyltransferase"/>
    <property type="match status" value="1"/>
</dbReference>